<accession>A0A9P4R5J5</accession>
<dbReference type="Pfam" id="PF06985">
    <property type="entry name" value="HET"/>
    <property type="match status" value="1"/>
</dbReference>
<evidence type="ECO:0000259" key="1">
    <source>
        <dbReference type="Pfam" id="PF06985"/>
    </source>
</evidence>
<feature type="domain" description="Heterokaryon incompatibility" evidence="1">
    <location>
        <begin position="19"/>
        <end position="110"/>
    </location>
</feature>
<gene>
    <name evidence="2" type="ORF">EJ04DRAFT_428676</name>
</gene>
<evidence type="ECO:0000313" key="2">
    <source>
        <dbReference type="EMBL" id="KAF2738515.1"/>
    </source>
</evidence>
<protein>
    <submittedName>
        <fullName evidence="2">Heterokaryon incompatibility</fullName>
    </submittedName>
</protein>
<comment type="caution">
    <text evidence="2">The sequence shown here is derived from an EMBL/GenBank/DDBJ whole genome shotgun (WGS) entry which is preliminary data.</text>
</comment>
<dbReference type="EMBL" id="ML996108">
    <property type="protein sequence ID" value="KAF2738515.1"/>
    <property type="molecule type" value="Genomic_DNA"/>
</dbReference>
<proteinExistence type="predicted"/>
<feature type="non-terminal residue" evidence="2">
    <location>
        <position position="111"/>
    </location>
</feature>
<dbReference type="Proteomes" id="UP000799444">
    <property type="component" value="Unassembled WGS sequence"/>
</dbReference>
<evidence type="ECO:0000313" key="3">
    <source>
        <dbReference type="Proteomes" id="UP000799444"/>
    </source>
</evidence>
<sequence>MVIDVQAACIIECPPQAPYLALSYQWGSDQKQKLRKQNKHLFETPGFLCSSEGSPAQTIIDSINVTQQLGHRFLWVDALCIVQDDPTSILKNVDMMDQIYLGADLTIVAAA</sequence>
<dbReference type="InterPro" id="IPR010730">
    <property type="entry name" value="HET"/>
</dbReference>
<reference evidence="2" key="1">
    <citation type="journal article" date="2020" name="Stud. Mycol.">
        <title>101 Dothideomycetes genomes: a test case for predicting lifestyles and emergence of pathogens.</title>
        <authorList>
            <person name="Haridas S."/>
            <person name="Albert R."/>
            <person name="Binder M."/>
            <person name="Bloem J."/>
            <person name="Labutti K."/>
            <person name="Salamov A."/>
            <person name="Andreopoulos B."/>
            <person name="Baker S."/>
            <person name="Barry K."/>
            <person name="Bills G."/>
            <person name="Bluhm B."/>
            <person name="Cannon C."/>
            <person name="Castanera R."/>
            <person name="Culley D."/>
            <person name="Daum C."/>
            <person name="Ezra D."/>
            <person name="Gonzalez J."/>
            <person name="Henrissat B."/>
            <person name="Kuo A."/>
            <person name="Liang C."/>
            <person name="Lipzen A."/>
            <person name="Lutzoni F."/>
            <person name="Magnuson J."/>
            <person name="Mondo S."/>
            <person name="Nolan M."/>
            <person name="Ohm R."/>
            <person name="Pangilinan J."/>
            <person name="Park H.-J."/>
            <person name="Ramirez L."/>
            <person name="Alfaro M."/>
            <person name="Sun H."/>
            <person name="Tritt A."/>
            <person name="Yoshinaga Y."/>
            <person name="Zwiers L.-H."/>
            <person name="Turgeon B."/>
            <person name="Goodwin S."/>
            <person name="Spatafora J."/>
            <person name="Crous P."/>
            <person name="Grigoriev I."/>
        </authorList>
    </citation>
    <scope>NUCLEOTIDE SEQUENCE</scope>
    <source>
        <strain evidence="2">CBS 125425</strain>
    </source>
</reference>
<dbReference type="PANTHER" id="PTHR33112:SF12">
    <property type="entry name" value="HETEROKARYON INCOMPATIBILITY DOMAIN-CONTAINING PROTEIN"/>
    <property type="match status" value="1"/>
</dbReference>
<keyword evidence="3" id="KW-1185">Reference proteome</keyword>
<dbReference type="AlphaFoldDB" id="A0A9P4R5J5"/>
<dbReference type="PANTHER" id="PTHR33112">
    <property type="entry name" value="DOMAIN PROTEIN, PUTATIVE-RELATED"/>
    <property type="match status" value="1"/>
</dbReference>
<organism evidence="2 3">
    <name type="scientific">Polyplosphaeria fusca</name>
    <dbReference type="NCBI Taxonomy" id="682080"/>
    <lineage>
        <taxon>Eukaryota</taxon>
        <taxon>Fungi</taxon>
        <taxon>Dikarya</taxon>
        <taxon>Ascomycota</taxon>
        <taxon>Pezizomycotina</taxon>
        <taxon>Dothideomycetes</taxon>
        <taxon>Pleosporomycetidae</taxon>
        <taxon>Pleosporales</taxon>
        <taxon>Tetraplosphaeriaceae</taxon>
        <taxon>Polyplosphaeria</taxon>
    </lineage>
</organism>
<dbReference type="OrthoDB" id="2958217at2759"/>
<name>A0A9P4R5J5_9PLEO</name>